<comment type="caution">
    <text evidence="2">The sequence shown here is derived from an EMBL/GenBank/DDBJ whole genome shotgun (WGS) entry which is preliminary data.</text>
</comment>
<evidence type="ECO:0000259" key="1">
    <source>
        <dbReference type="Pfam" id="PF18593"/>
    </source>
</evidence>
<reference evidence="2 3" key="1">
    <citation type="submission" date="2019-03" db="EMBL/GenBank/DDBJ databases">
        <title>Genomic Encyclopedia of Type Strains, Phase IV (KMG-IV): sequencing the most valuable type-strain genomes for metagenomic binning, comparative biology and taxonomic classification.</title>
        <authorList>
            <person name="Goeker M."/>
        </authorList>
    </citation>
    <scope>NUCLEOTIDE SEQUENCE [LARGE SCALE GENOMIC DNA]</scope>
    <source>
        <strain evidence="2 3">DSM 46770</strain>
    </source>
</reference>
<proteinExistence type="predicted"/>
<dbReference type="EMBL" id="SNYN01000003">
    <property type="protein sequence ID" value="TDQ53751.1"/>
    <property type="molecule type" value="Genomic_DNA"/>
</dbReference>
<dbReference type="AlphaFoldDB" id="A0A4R6V187"/>
<dbReference type="RefSeq" id="WP_133740663.1">
    <property type="nucleotide sequence ID" value="NZ_SNYN01000003.1"/>
</dbReference>
<gene>
    <name evidence="2" type="ORF">EV190_103202</name>
</gene>
<accession>A0A4R6V187</accession>
<keyword evidence="3" id="KW-1185">Reference proteome</keyword>
<dbReference type="InterPro" id="IPR041129">
    <property type="entry name" value="CdiI_2"/>
</dbReference>
<name>A0A4R6V187_9ACTN</name>
<evidence type="ECO:0000313" key="3">
    <source>
        <dbReference type="Proteomes" id="UP000295281"/>
    </source>
</evidence>
<feature type="domain" description="CdiI immunity protein" evidence="1">
    <location>
        <begin position="8"/>
        <end position="88"/>
    </location>
</feature>
<evidence type="ECO:0000313" key="2">
    <source>
        <dbReference type="EMBL" id="TDQ53751.1"/>
    </source>
</evidence>
<dbReference type="OrthoDB" id="3429947at2"/>
<sequence length="107" mass="12043">MDRDFREEFSHLTYFVEAYLHQDWGIEGGSIEEVMRSKRELAPVVPGIRSDAEKLLAESLSERALEDIFENTWGSGYEPGDATDGSWADALREIIDASLSVESTENT</sequence>
<dbReference type="Pfam" id="PF18593">
    <property type="entry name" value="CdiI_2"/>
    <property type="match status" value="1"/>
</dbReference>
<dbReference type="Proteomes" id="UP000295281">
    <property type="component" value="Unassembled WGS sequence"/>
</dbReference>
<organism evidence="2 3">
    <name type="scientific">Actinorugispora endophytica</name>
    <dbReference type="NCBI Taxonomy" id="1605990"/>
    <lineage>
        <taxon>Bacteria</taxon>
        <taxon>Bacillati</taxon>
        <taxon>Actinomycetota</taxon>
        <taxon>Actinomycetes</taxon>
        <taxon>Streptosporangiales</taxon>
        <taxon>Nocardiopsidaceae</taxon>
        <taxon>Actinorugispora</taxon>
    </lineage>
</organism>
<protein>
    <recommendedName>
        <fullName evidence="1">CdiI immunity protein domain-containing protein</fullName>
    </recommendedName>
</protein>